<proteinExistence type="predicted"/>
<evidence type="ECO:0000256" key="1">
    <source>
        <dbReference type="SAM" id="MobiDB-lite"/>
    </source>
</evidence>
<dbReference type="InterPro" id="IPR036465">
    <property type="entry name" value="vWFA_dom_sf"/>
</dbReference>
<dbReference type="PANTHER" id="PTHR24020:SF20">
    <property type="entry name" value="PH DOMAIN-CONTAINING PROTEIN"/>
    <property type="match status" value="1"/>
</dbReference>
<dbReference type="PANTHER" id="PTHR24020">
    <property type="entry name" value="COLLAGEN ALPHA"/>
    <property type="match status" value="1"/>
</dbReference>
<feature type="compositionally biased region" description="Basic and acidic residues" evidence="1">
    <location>
        <begin position="380"/>
        <end position="392"/>
    </location>
</feature>
<evidence type="ECO:0000313" key="4">
    <source>
        <dbReference type="Proteomes" id="UP001163046"/>
    </source>
</evidence>
<reference evidence="3" key="1">
    <citation type="submission" date="2023-01" db="EMBL/GenBank/DDBJ databases">
        <title>Genome assembly of the deep-sea coral Lophelia pertusa.</title>
        <authorList>
            <person name="Herrera S."/>
            <person name="Cordes E."/>
        </authorList>
    </citation>
    <scope>NUCLEOTIDE SEQUENCE</scope>
    <source>
        <strain evidence="3">USNM1676648</strain>
        <tissue evidence="3">Polyp</tissue>
    </source>
</reference>
<feature type="region of interest" description="Disordered" evidence="1">
    <location>
        <begin position="1"/>
        <end position="49"/>
    </location>
</feature>
<dbReference type="OrthoDB" id="6132182at2759"/>
<dbReference type="Pfam" id="PF00092">
    <property type="entry name" value="VWA"/>
    <property type="match status" value="1"/>
</dbReference>
<feature type="region of interest" description="Disordered" evidence="1">
    <location>
        <begin position="338"/>
        <end position="405"/>
    </location>
</feature>
<dbReference type="PROSITE" id="PS50234">
    <property type="entry name" value="VWFA"/>
    <property type="match status" value="1"/>
</dbReference>
<gene>
    <name evidence="3" type="ORF">OS493_013868</name>
</gene>
<dbReference type="InterPro" id="IPR002035">
    <property type="entry name" value="VWF_A"/>
</dbReference>
<dbReference type="Gene3D" id="3.40.50.410">
    <property type="entry name" value="von Willebrand factor, type A domain"/>
    <property type="match status" value="1"/>
</dbReference>
<protein>
    <recommendedName>
        <fullName evidence="2">VWFA domain-containing protein</fullName>
    </recommendedName>
</protein>
<feature type="domain" description="VWFA" evidence="2">
    <location>
        <begin position="73"/>
        <end position="244"/>
    </location>
</feature>
<comment type="caution">
    <text evidence="3">The sequence shown here is derived from an EMBL/GenBank/DDBJ whole genome shotgun (WGS) entry which is preliminary data.</text>
</comment>
<dbReference type="SUPFAM" id="SSF53300">
    <property type="entry name" value="vWA-like"/>
    <property type="match status" value="1"/>
</dbReference>
<feature type="compositionally biased region" description="Low complexity" evidence="1">
    <location>
        <begin position="30"/>
        <end position="44"/>
    </location>
</feature>
<evidence type="ECO:0000313" key="3">
    <source>
        <dbReference type="EMBL" id="KAJ7385833.1"/>
    </source>
</evidence>
<name>A0A9W9ZQ22_9CNID</name>
<dbReference type="SMART" id="SM00327">
    <property type="entry name" value="VWA"/>
    <property type="match status" value="1"/>
</dbReference>
<dbReference type="AlphaFoldDB" id="A0A9W9ZQ22"/>
<dbReference type="Proteomes" id="UP001163046">
    <property type="component" value="Unassembled WGS sequence"/>
</dbReference>
<dbReference type="EMBL" id="MU825879">
    <property type="protein sequence ID" value="KAJ7385833.1"/>
    <property type="molecule type" value="Genomic_DNA"/>
</dbReference>
<sequence>MAGMKSEEEPETAPEKGAATEEETSEAEKPTSSAQSSSDNTSTTIAKNNTSSTSYKNVRLKDLADKICSAKADIGILIDGSSSVTQDKFAKLLDFTQSLVKSFSVSQDRTHIAVATASRGPHMSFDFRGFNDVPSLNTAISRISYLGGPFLLGSSLTGVKTSWFKNSGRKSIPQLLLVLATTTSIDDIISPARVMRDRGVRIESVGIGPEFDGAQLKEIATHPARDHVMAISKFDLLHMIRPLLTFRMCRAVGGKLVPRPVSEIHQTENQTMSNSPILNKQHNATNKVQQLPRIQQIKQDVQADQEKTLNADKQVQNNKLAATLKQLDQFKLIRKQDNLEGSSQQQQDKPEKQDNSEGSSQQQQDETEKQDNSEGSSQKQQDETKKPDHSEGTSEQQQQDETEKERIRKDIRIKLYSLLRRLAEQRKTLELLTDPSYTTLMDTMIANTVKTTMACVNSGPQITFVTKEMI</sequence>
<accession>A0A9W9ZQ22</accession>
<evidence type="ECO:0000259" key="2">
    <source>
        <dbReference type="PROSITE" id="PS50234"/>
    </source>
</evidence>
<keyword evidence="4" id="KW-1185">Reference proteome</keyword>
<dbReference type="InterPro" id="IPR050525">
    <property type="entry name" value="ECM_Assembly_Org"/>
</dbReference>
<organism evidence="3 4">
    <name type="scientific">Desmophyllum pertusum</name>
    <dbReference type="NCBI Taxonomy" id="174260"/>
    <lineage>
        <taxon>Eukaryota</taxon>
        <taxon>Metazoa</taxon>
        <taxon>Cnidaria</taxon>
        <taxon>Anthozoa</taxon>
        <taxon>Hexacorallia</taxon>
        <taxon>Scleractinia</taxon>
        <taxon>Caryophylliina</taxon>
        <taxon>Caryophylliidae</taxon>
        <taxon>Desmophyllum</taxon>
    </lineage>
</organism>